<organism evidence="1 2">
    <name type="scientific">Pseudomonas fluorescens</name>
    <dbReference type="NCBI Taxonomy" id="294"/>
    <lineage>
        <taxon>Bacteria</taxon>
        <taxon>Pseudomonadati</taxon>
        <taxon>Pseudomonadota</taxon>
        <taxon>Gammaproteobacteria</taxon>
        <taxon>Pseudomonadales</taxon>
        <taxon>Pseudomonadaceae</taxon>
        <taxon>Pseudomonas</taxon>
    </lineage>
</organism>
<dbReference type="Pfam" id="PF12790">
    <property type="entry name" value="T6SS-SciN"/>
    <property type="match status" value="1"/>
</dbReference>
<proteinExistence type="predicted"/>
<dbReference type="Proteomes" id="UP000032210">
    <property type="component" value="Unassembled WGS sequence"/>
</dbReference>
<comment type="caution">
    <text evidence="1">The sequence shown here is derived from an EMBL/GenBank/DDBJ whole genome shotgun (WGS) entry which is preliminary data.</text>
</comment>
<gene>
    <name evidence="1" type="ORF">PFLU3_42780</name>
</gene>
<evidence type="ECO:0000313" key="1">
    <source>
        <dbReference type="EMBL" id="KIR20315.1"/>
    </source>
</evidence>
<dbReference type="PROSITE" id="PS51257">
    <property type="entry name" value="PROKAR_LIPOPROTEIN"/>
    <property type="match status" value="1"/>
</dbReference>
<sequence length="161" mass="17827">MYRINSAAVLLLFGLLAGCSAISPFSTLTKLDLVLTASEQVNLDLHGRPSPVVVHLIELRHGVAFENADFFSLYGHAEQVLAKDWVSSEEVELRPGDRLALKLRVGPDSRFVGMLAAYRDLPHVRWRMLVPVTSRKVTRAELALDQAGIRVAGQLPDLETR</sequence>
<dbReference type="RefSeq" id="WP_043050528.1">
    <property type="nucleotide sequence ID" value="NZ_JXCQ01000050.1"/>
</dbReference>
<dbReference type="AlphaFoldDB" id="A0A0D0THK6"/>
<dbReference type="EMBL" id="JXCQ01000050">
    <property type="protein sequence ID" value="KIR20315.1"/>
    <property type="molecule type" value="Genomic_DNA"/>
</dbReference>
<protein>
    <submittedName>
        <fullName evidence="1">Type VI secretion lipoprotein</fullName>
    </submittedName>
</protein>
<dbReference type="InterPro" id="IPR017734">
    <property type="entry name" value="T6SS_SciN"/>
</dbReference>
<dbReference type="NCBIfam" id="TIGR03352">
    <property type="entry name" value="VI_chp_3"/>
    <property type="match status" value="1"/>
</dbReference>
<name>A0A0D0THK6_PSEFL</name>
<dbReference type="PANTHER" id="PTHR37625:SF4">
    <property type="entry name" value="OUTER MEMBRANE LIPOPROTEIN"/>
    <property type="match status" value="1"/>
</dbReference>
<dbReference type="PATRIC" id="fig|294.125.peg.4382"/>
<accession>A0A0D0THK6</accession>
<evidence type="ECO:0000313" key="2">
    <source>
        <dbReference type="Proteomes" id="UP000032210"/>
    </source>
</evidence>
<dbReference type="Gene3D" id="2.60.40.4150">
    <property type="entry name" value="Type VI secretion system, lipoprotein SciN"/>
    <property type="match status" value="1"/>
</dbReference>
<reference evidence="1 2" key="1">
    <citation type="submission" date="2015-01" db="EMBL/GenBank/DDBJ databases">
        <title>Genome sequence of the beneficial rhizobacterium Pseudomonas fluorescens 2-79.</title>
        <authorList>
            <person name="Thuermer A."/>
            <person name="Daniel R."/>
        </authorList>
    </citation>
    <scope>NUCLEOTIDE SEQUENCE [LARGE SCALE GENOMIC DNA]</scope>
    <source>
        <strain evidence="1 2">2-79</strain>
    </source>
</reference>
<dbReference type="InterPro" id="IPR038706">
    <property type="entry name" value="Type_VI_SciN-like_sf"/>
</dbReference>
<keyword evidence="1" id="KW-0449">Lipoprotein</keyword>
<dbReference type="PANTHER" id="PTHR37625">
    <property type="entry name" value="OUTER MEMBRANE LIPOPROTEIN-RELATED"/>
    <property type="match status" value="1"/>
</dbReference>